<proteinExistence type="predicted"/>
<keyword evidence="4" id="KW-1185">Reference proteome</keyword>
<dbReference type="InterPro" id="IPR049449">
    <property type="entry name" value="TesB_ACOT8-like_N"/>
</dbReference>
<evidence type="ECO:0000313" key="3">
    <source>
        <dbReference type="EMBL" id="MBE1557275.1"/>
    </source>
</evidence>
<comment type="caution">
    <text evidence="3">The sequence shown here is derived from an EMBL/GenBank/DDBJ whole genome shotgun (WGS) entry which is preliminary data.</text>
</comment>
<dbReference type="SUPFAM" id="SSF54637">
    <property type="entry name" value="Thioesterase/thiol ester dehydrase-isomerase"/>
    <property type="match status" value="2"/>
</dbReference>
<evidence type="ECO:0000313" key="4">
    <source>
        <dbReference type="Proteomes" id="UP000661607"/>
    </source>
</evidence>
<dbReference type="Proteomes" id="UP000661607">
    <property type="component" value="Unassembled WGS sequence"/>
</dbReference>
<protein>
    <recommendedName>
        <fullName evidence="5">Thioesterase family protein</fullName>
    </recommendedName>
</protein>
<dbReference type="Pfam" id="PF20789">
    <property type="entry name" value="4HBT_3C"/>
    <property type="match status" value="1"/>
</dbReference>
<feature type="domain" description="Acyl-CoA thioesterase-like C-terminal" evidence="2">
    <location>
        <begin position="136"/>
        <end position="264"/>
    </location>
</feature>
<dbReference type="InterPro" id="IPR029069">
    <property type="entry name" value="HotDog_dom_sf"/>
</dbReference>
<dbReference type="InterPro" id="IPR042171">
    <property type="entry name" value="Acyl-CoA_hotdog"/>
</dbReference>
<dbReference type="EMBL" id="JADBEF010000001">
    <property type="protein sequence ID" value="MBE1557275.1"/>
    <property type="molecule type" value="Genomic_DNA"/>
</dbReference>
<dbReference type="Gene3D" id="2.40.160.210">
    <property type="entry name" value="Acyl-CoA thioesterase, double hotdog domain"/>
    <property type="match status" value="1"/>
</dbReference>
<name>A0ABR9K5W1_9ACTN</name>
<accession>A0ABR9K5W1</accession>
<evidence type="ECO:0000259" key="1">
    <source>
        <dbReference type="Pfam" id="PF13622"/>
    </source>
</evidence>
<gene>
    <name evidence="3" type="ORF">H4W81_000054</name>
</gene>
<dbReference type="InterPro" id="IPR052389">
    <property type="entry name" value="Sec_Metab_Biosynth-Assoc"/>
</dbReference>
<sequence>MTTFRDATAVAVLDDGGFTANLDEQWSVGDRAHGGYLLAVMGRAAIESTGADHPHVTAVSGSFLAPPAFGPVRIDVETLRKGRALTQVRARLSQDGAPLVEALITLGRLSEEDPWWSSLEPVDLPDEQECFLTPPEAPGAGFRVSLMGVIEQRLNPAHLGFAFGTPAREGVIAGWQRLADGSEWDPLSLLVALDAVPPVSYDLGAPGWAPTIQLSAYIRRLPAPGPIRVRMSASDVTADRMDETTHAWDAKGNLVAQATQLAAVRTAQA</sequence>
<dbReference type="InterPro" id="IPR049450">
    <property type="entry name" value="ACOT8-like_C"/>
</dbReference>
<dbReference type="Pfam" id="PF13622">
    <property type="entry name" value="4HBT_3"/>
    <property type="match status" value="1"/>
</dbReference>
<organism evidence="3 4">
    <name type="scientific">Nonomuraea africana</name>
    <dbReference type="NCBI Taxonomy" id="46171"/>
    <lineage>
        <taxon>Bacteria</taxon>
        <taxon>Bacillati</taxon>
        <taxon>Actinomycetota</taxon>
        <taxon>Actinomycetes</taxon>
        <taxon>Streptosporangiales</taxon>
        <taxon>Streptosporangiaceae</taxon>
        <taxon>Nonomuraea</taxon>
    </lineage>
</organism>
<reference evidence="3 4" key="1">
    <citation type="submission" date="2020-10" db="EMBL/GenBank/DDBJ databases">
        <title>Sequencing the genomes of 1000 actinobacteria strains.</title>
        <authorList>
            <person name="Klenk H.-P."/>
        </authorList>
    </citation>
    <scope>NUCLEOTIDE SEQUENCE [LARGE SCALE GENOMIC DNA]</scope>
    <source>
        <strain evidence="3 4">DSM 43748</strain>
    </source>
</reference>
<evidence type="ECO:0000259" key="2">
    <source>
        <dbReference type="Pfam" id="PF20789"/>
    </source>
</evidence>
<evidence type="ECO:0008006" key="5">
    <source>
        <dbReference type="Google" id="ProtNLM"/>
    </source>
</evidence>
<feature type="domain" description="Acyl-CoA thioesterase-like N-terminal HotDog" evidence="1">
    <location>
        <begin position="23"/>
        <end position="106"/>
    </location>
</feature>
<dbReference type="RefSeq" id="WP_192772931.1">
    <property type="nucleotide sequence ID" value="NZ_BAAASY010000015.1"/>
</dbReference>
<dbReference type="PANTHER" id="PTHR38110">
    <property type="entry name" value="CHROMOSOME 23, WHOLE GENOME SHOTGUN SEQUENCE"/>
    <property type="match status" value="1"/>
</dbReference>
<dbReference type="PANTHER" id="PTHR38110:SF1">
    <property type="entry name" value="THIOESTERASE DOMAIN-CONTAINING PROTEIN"/>
    <property type="match status" value="1"/>
</dbReference>